<dbReference type="AlphaFoldDB" id="A0A060YA34"/>
<name>A0A060YA34_ONCMY</name>
<reference evidence="1" key="2">
    <citation type="submission" date="2014-03" db="EMBL/GenBank/DDBJ databases">
        <authorList>
            <person name="Genoscope - CEA"/>
        </authorList>
    </citation>
    <scope>NUCLEOTIDE SEQUENCE</scope>
</reference>
<accession>A0A060YA34</accession>
<proteinExistence type="predicted"/>
<dbReference type="Gene3D" id="3.60.10.10">
    <property type="entry name" value="Endonuclease/exonuclease/phosphatase"/>
    <property type="match status" value="1"/>
</dbReference>
<dbReference type="InterPro" id="IPR036691">
    <property type="entry name" value="Endo/exonu/phosph_ase_sf"/>
</dbReference>
<sequence>MRKSTSDKLPMLKIAQINICSLRNKVHEVNSLLVTDDIHILTISETHLDNTFDDTVVAIQGYNIYRKDRNANGGGVAVYIPNHIPVMLRGNLILNNC</sequence>
<dbReference type="Proteomes" id="UP000193380">
    <property type="component" value="Unassembled WGS sequence"/>
</dbReference>
<reference evidence="1" key="1">
    <citation type="journal article" date="2014" name="Nat. Commun.">
        <title>The rainbow trout genome provides novel insights into evolution after whole-genome duplication in vertebrates.</title>
        <authorList>
            <person name="Berthelot C."/>
            <person name="Brunet F."/>
            <person name="Chalopin D."/>
            <person name="Juanchich A."/>
            <person name="Bernard M."/>
            <person name="Noel B."/>
            <person name="Bento P."/>
            <person name="Da Silva C."/>
            <person name="Labadie K."/>
            <person name="Alberti A."/>
            <person name="Aury J.M."/>
            <person name="Louis A."/>
            <person name="Dehais P."/>
            <person name="Bardou P."/>
            <person name="Montfort J."/>
            <person name="Klopp C."/>
            <person name="Cabau C."/>
            <person name="Gaspin C."/>
            <person name="Thorgaard G.H."/>
            <person name="Boussaha M."/>
            <person name="Quillet E."/>
            <person name="Guyomard R."/>
            <person name="Galiana D."/>
            <person name="Bobe J."/>
            <person name="Volff J.N."/>
            <person name="Genet C."/>
            <person name="Wincker P."/>
            <person name="Jaillon O."/>
            <person name="Roest Crollius H."/>
            <person name="Guiguen Y."/>
        </authorList>
    </citation>
    <scope>NUCLEOTIDE SEQUENCE [LARGE SCALE GENOMIC DNA]</scope>
</reference>
<dbReference type="SUPFAM" id="SSF56219">
    <property type="entry name" value="DNase I-like"/>
    <property type="match status" value="1"/>
</dbReference>
<dbReference type="EMBL" id="FR907177">
    <property type="protein sequence ID" value="CDQ86214.1"/>
    <property type="molecule type" value="Genomic_DNA"/>
</dbReference>
<evidence type="ECO:0008006" key="3">
    <source>
        <dbReference type="Google" id="ProtNLM"/>
    </source>
</evidence>
<evidence type="ECO:0000313" key="1">
    <source>
        <dbReference type="EMBL" id="CDQ86214.1"/>
    </source>
</evidence>
<evidence type="ECO:0000313" key="2">
    <source>
        <dbReference type="Proteomes" id="UP000193380"/>
    </source>
</evidence>
<protein>
    <recommendedName>
        <fullName evidence="3">Endonuclease/exonuclease/phosphatase domain-containing protein</fullName>
    </recommendedName>
</protein>
<dbReference type="PaxDb" id="8022-A0A060YA34"/>
<gene>
    <name evidence="1" type="ORF">GSONMT00022910001</name>
</gene>
<organism evidence="1 2">
    <name type="scientific">Oncorhynchus mykiss</name>
    <name type="common">Rainbow trout</name>
    <name type="synonym">Salmo gairdneri</name>
    <dbReference type="NCBI Taxonomy" id="8022"/>
    <lineage>
        <taxon>Eukaryota</taxon>
        <taxon>Metazoa</taxon>
        <taxon>Chordata</taxon>
        <taxon>Craniata</taxon>
        <taxon>Vertebrata</taxon>
        <taxon>Euteleostomi</taxon>
        <taxon>Actinopterygii</taxon>
        <taxon>Neopterygii</taxon>
        <taxon>Teleostei</taxon>
        <taxon>Protacanthopterygii</taxon>
        <taxon>Salmoniformes</taxon>
        <taxon>Salmonidae</taxon>
        <taxon>Salmoninae</taxon>
        <taxon>Oncorhynchus</taxon>
    </lineage>
</organism>